<sequence length="178" mass="19574">MFFVSCSSLSPICLKRVLQNCFIDSLASATICKNPSTIISSLTGIKESPGFPPPSFSPFERLNSAFFSSSQCDSRYSSFIFNSPKEDFISETSITAASLFLFASISSFFSISIETIPKPKSFRTCEASSDSALTGELPSFFCLLLDRGNSHERINPRGLFCEAMFTDWQSVNGMPVLE</sequence>
<organism evidence="1">
    <name type="scientific">Opuntia streptacantha</name>
    <name type="common">Prickly pear cactus</name>
    <name type="synonym">Opuntia cardona</name>
    <dbReference type="NCBI Taxonomy" id="393608"/>
    <lineage>
        <taxon>Eukaryota</taxon>
        <taxon>Viridiplantae</taxon>
        <taxon>Streptophyta</taxon>
        <taxon>Embryophyta</taxon>
        <taxon>Tracheophyta</taxon>
        <taxon>Spermatophyta</taxon>
        <taxon>Magnoliopsida</taxon>
        <taxon>eudicotyledons</taxon>
        <taxon>Gunneridae</taxon>
        <taxon>Pentapetalae</taxon>
        <taxon>Caryophyllales</taxon>
        <taxon>Cactineae</taxon>
        <taxon>Cactaceae</taxon>
        <taxon>Opuntioideae</taxon>
        <taxon>Opuntia</taxon>
    </lineage>
</organism>
<evidence type="ECO:0000313" key="1">
    <source>
        <dbReference type="EMBL" id="MBA4662537.1"/>
    </source>
</evidence>
<dbReference type="AlphaFoldDB" id="A0A7C9AB79"/>
<accession>A0A7C9AB79</accession>
<dbReference type="EMBL" id="GISG01216219">
    <property type="protein sequence ID" value="MBA4662537.1"/>
    <property type="molecule type" value="Transcribed_RNA"/>
</dbReference>
<protein>
    <submittedName>
        <fullName evidence="1">Uncharacterized protein</fullName>
    </submittedName>
</protein>
<name>A0A7C9AB79_OPUST</name>
<reference evidence="1" key="2">
    <citation type="submission" date="2020-07" db="EMBL/GenBank/DDBJ databases">
        <authorList>
            <person name="Vera ALvarez R."/>
            <person name="Arias-Moreno D.M."/>
            <person name="Jimenez-Jacinto V."/>
            <person name="Jimenez-Bremont J.F."/>
            <person name="Swaminathan K."/>
            <person name="Moose S.P."/>
            <person name="Guerrero-Gonzalez M.L."/>
            <person name="Marino-Ramirez L."/>
            <person name="Landsman D."/>
            <person name="Rodriguez-Kessler M."/>
            <person name="Delgado-Sanchez P."/>
        </authorList>
    </citation>
    <scope>NUCLEOTIDE SEQUENCE</scope>
    <source>
        <tissue evidence="1">Cladode</tissue>
    </source>
</reference>
<proteinExistence type="predicted"/>
<reference evidence="1" key="1">
    <citation type="journal article" date="2013" name="J. Plant Res.">
        <title>Effect of fungi and light on seed germination of three Opuntia species from semiarid lands of central Mexico.</title>
        <authorList>
            <person name="Delgado-Sanchez P."/>
            <person name="Jimenez-Bremont J.F."/>
            <person name="Guerrero-Gonzalez Mde L."/>
            <person name="Flores J."/>
        </authorList>
    </citation>
    <scope>NUCLEOTIDE SEQUENCE</scope>
    <source>
        <tissue evidence="1">Cladode</tissue>
    </source>
</reference>